<accession>A0A1S0TSB2</accession>
<evidence type="ECO:0000313" key="1">
    <source>
        <dbReference type="EMBL" id="EFO18661.1"/>
    </source>
</evidence>
<reference evidence="1" key="1">
    <citation type="submission" date="2012-04" db="EMBL/GenBank/DDBJ databases">
        <title>The Genome Sequence of Loa loa.</title>
        <authorList>
            <consortium name="The Broad Institute Genome Sequencing Platform"/>
            <consortium name="Broad Institute Genome Sequencing Center for Infectious Disease"/>
            <person name="Nutman T.B."/>
            <person name="Fink D.L."/>
            <person name="Russ C."/>
            <person name="Young S."/>
            <person name="Zeng Q."/>
            <person name="Gargeya S."/>
            <person name="Alvarado L."/>
            <person name="Berlin A."/>
            <person name="Chapman S.B."/>
            <person name="Chen Z."/>
            <person name="Freedman E."/>
            <person name="Gellesch M."/>
            <person name="Goldberg J."/>
            <person name="Griggs A."/>
            <person name="Gujja S."/>
            <person name="Heilman E.R."/>
            <person name="Heiman D."/>
            <person name="Howarth C."/>
            <person name="Mehta T."/>
            <person name="Neiman D."/>
            <person name="Pearson M."/>
            <person name="Roberts A."/>
            <person name="Saif S."/>
            <person name="Shea T."/>
            <person name="Shenoy N."/>
            <person name="Sisk P."/>
            <person name="Stolte C."/>
            <person name="Sykes S."/>
            <person name="White J."/>
            <person name="Yandava C."/>
            <person name="Haas B."/>
            <person name="Henn M.R."/>
            <person name="Nusbaum C."/>
            <person name="Birren B."/>
        </authorList>
    </citation>
    <scope>NUCLEOTIDE SEQUENCE [LARGE SCALE GENOMIC DNA]</scope>
</reference>
<organism evidence="1">
    <name type="scientific">Loa loa</name>
    <name type="common">Eye worm</name>
    <name type="synonym">Filaria loa</name>
    <dbReference type="NCBI Taxonomy" id="7209"/>
    <lineage>
        <taxon>Eukaryota</taxon>
        <taxon>Metazoa</taxon>
        <taxon>Ecdysozoa</taxon>
        <taxon>Nematoda</taxon>
        <taxon>Chromadorea</taxon>
        <taxon>Rhabditida</taxon>
        <taxon>Spirurina</taxon>
        <taxon>Spiruromorpha</taxon>
        <taxon>Filarioidea</taxon>
        <taxon>Onchocercidae</taxon>
        <taxon>Loa</taxon>
    </lineage>
</organism>
<proteinExistence type="predicted"/>
<dbReference type="InParanoid" id="A0A1S0TSB2"/>
<gene>
    <name evidence="1" type="ORF">LOAG_09833</name>
</gene>
<name>A0A1S0TSB2_LOALO</name>
<dbReference type="KEGG" id="loa:LOAG_09833"/>
<protein>
    <submittedName>
        <fullName evidence="1">Uncharacterized protein</fullName>
    </submittedName>
</protein>
<dbReference type="AlphaFoldDB" id="A0A1S0TSB2"/>
<dbReference type="GeneID" id="9947275"/>
<sequence length="98" mass="11342">MSQHIVLAINVQLFPFSTLIYLEKHLLDLYTIFKQQAETQTEQTELLDLPVPKLSEERNAPIGLPMQGISGEIEGCWNEGSKRYREFMNLPFEEESVE</sequence>
<dbReference type="RefSeq" id="XP_003145408.1">
    <property type="nucleotide sequence ID" value="XM_003145360.1"/>
</dbReference>
<dbReference type="EMBL" id="JH712708">
    <property type="protein sequence ID" value="EFO18661.1"/>
    <property type="molecule type" value="Genomic_DNA"/>
</dbReference>
<dbReference type="CTD" id="9947275"/>